<feature type="domain" description="Single Cache" evidence="6">
    <location>
        <begin position="42"/>
        <end position="121"/>
    </location>
</feature>
<accession>A0ABT5XEY9</accession>
<dbReference type="SMART" id="SM01049">
    <property type="entry name" value="Cache_2"/>
    <property type="match status" value="3"/>
</dbReference>
<dbReference type="RefSeq" id="WP_316968942.1">
    <property type="nucleotide sequence ID" value="NZ_JARFPL010000016.1"/>
</dbReference>
<keyword evidence="3" id="KW-0812">Transmembrane</keyword>
<dbReference type="Proteomes" id="UP001215956">
    <property type="component" value="Unassembled WGS sequence"/>
</dbReference>
<dbReference type="Pfam" id="PF17200">
    <property type="entry name" value="sCache_2"/>
    <property type="match status" value="2"/>
</dbReference>
<proteinExistence type="predicted"/>
<comment type="caution">
    <text evidence="7">The sequence shown here is derived from an EMBL/GenBank/DDBJ whole genome shotgun (WGS) entry which is preliminary data.</text>
</comment>
<keyword evidence="5" id="KW-0472">Membrane</keyword>
<keyword evidence="2" id="KW-1003">Cell membrane</keyword>
<keyword evidence="4" id="KW-1133">Transmembrane helix</keyword>
<evidence type="ECO:0000313" key="7">
    <source>
        <dbReference type="EMBL" id="MDF0593237.1"/>
    </source>
</evidence>
<dbReference type="Gene3D" id="3.30.450.20">
    <property type="entry name" value="PAS domain"/>
    <property type="match status" value="3"/>
</dbReference>
<dbReference type="EMBL" id="JARFPL010000016">
    <property type="protein sequence ID" value="MDF0593237.1"/>
    <property type="molecule type" value="Genomic_DNA"/>
</dbReference>
<dbReference type="Pfam" id="PF08269">
    <property type="entry name" value="dCache_2"/>
    <property type="match status" value="1"/>
</dbReference>
<protein>
    <submittedName>
        <fullName evidence="7">Cache domain-containing protein</fullName>
    </submittedName>
</protein>
<evidence type="ECO:0000256" key="5">
    <source>
        <dbReference type="ARBA" id="ARBA00023136"/>
    </source>
</evidence>
<dbReference type="InterPro" id="IPR033480">
    <property type="entry name" value="sCache_2"/>
</dbReference>
<evidence type="ECO:0000313" key="8">
    <source>
        <dbReference type="Proteomes" id="UP001215956"/>
    </source>
</evidence>
<reference evidence="7 8" key="1">
    <citation type="submission" date="2023-03" db="EMBL/GenBank/DDBJ databases">
        <title>Whole genome sequencing of Methanotrichaceae archaeon M04Ac.</title>
        <authorList>
            <person name="Khomyakova M.A."/>
            <person name="Merkel A.Y."/>
            <person name="Slobodkin A.I."/>
        </authorList>
    </citation>
    <scope>NUCLEOTIDE SEQUENCE [LARGE SCALE GENOMIC DNA]</scope>
    <source>
        <strain evidence="7 8">M04Ac</strain>
    </source>
</reference>
<feature type="domain" description="Single Cache" evidence="6">
    <location>
        <begin position="316"/>
        <end position="397"/>
    </location>
</feature>
<evidence type="ECO:0000256" key="4">
    <source>
        <dbReference type="ARBA" id="ARBA00022989"/>
    </source>
</evidence>
<evidence type="ECO:0000256" key="2">
    <source>
        <dbReference type="ARBA" id="ARBA00022475"/>
    </source>
</evidence>
<feature type="domain" description="Single Cache" evidence="6">
    <location>
        <begin position="175"/>
        <end position="257"/>
    </location>
</feature>
<evidence type="ECO:0000256" key="3">
    <source>
        <dbReference type="ARBA" id="ARBA00022692"/>
    </source>
</evidence>
<gene>
    <name evidence="7" type="ORF">P0O24_06540</name>
</gene>
<evidence type="ECO:0000259" key="6">
    <source>
        <dbReference type="SMART" id="SM01049"/>
    </source>
</evidence>
<sequence length="445" mass="49273">MSMTYIRITFSLLLAFGLVASPGASVVPDEPPGPNLAAMEGRTSGEEMASILDEARDRLLENGKIEGLKAISDPHGEFVRGELYIFAYDFNGTLLAHPYLPELVGRNNLDLVDPNGVPMIKNLMEVAGRGGGLIYNVYPNPAADNVDELKLVGVVKVDDDLWIGSGIYISAEPPRFSLQDRESLRNFVDEAVNYSIENGRQKALAAFNDPAGEFVRGGLYIFAYDFNGTALALPFQPDIVGDDRIDIEDANGVAFVRDFISLARGGEGESYYIYPNPENEMAEELKLSRVAKVDETWFLGAGIYSSRSKDDNLSEKKPANRIELQGFVREAASHALVAGRERAAADFMDTEGPWVRGDVYIFAQDFNGTALVLPYLPSEVGTYRLDVQDEEGAFINRDMRSIALKDGGFYEYRWRNPATSETEDKVSYVMKVDETWWLGAGIYEQ</sequence>
<comment type="subcellular location">
    <subcellularLocation>
        <location evidence="1">Cell membrane</location>
        <topology evidence="1">Multi-pass membrane protein</topology>
    </subcellularLocation>
</comment>
<organism evidence="7 8">
    <name type="scientific">Candidatus Methanocrinis alkalitolerans</name>
    <dbReference type="NCBI Taxonomy" id="3033395"/>
    <lineage>
        <taxon>Archaea</taxon>
        <taxon>Methanobacteriati</taxon>
        <taxon>Methanobacteriota</taxon>
        <taxon>Stenosarchaea group</taxon>
        <taxon>Methanomicrobia</taxon>
        <taxon>Methanotrichales</taxon>
        <taxon>Methanotrichaceae</taxon>
        <taxon>Methanocrinis</taxon>
    </lineage>
</organism>
<dbReference type="InterPro" id="IPR004010">
    <property type="entry name" value="Double_Cache_2"/>
</dbReference>
<evidence type="ECO:0000256" key="1">
    <source>
        <dbReference type="ARBA" id="ARBA00004651"/>
    </source>
</evidence>
<keyword evidence="8" id="KW-1185">Reference proteome</keyword>
<name>A0ABT5XEY9_9EURY</name>